<dbReference type="Pfam" id="PF02482">
    <property type="entry name" value="Ribosomal_S30AE"/>
    <property type="match status" value="1"/>
</dbReference>
<dbReference type="GO" id="GO:0005840">
    <property type="term" value="C:ribosome"/>
    <property type="evidence" value="ECO:0007669"/>
    <property type="project" value="UniProtKB-KW"/>
</dbReference>
<sequence length="102" mass="11285">MNYTENYKGVKIDVQSPNLDVSESVQAEIRASIDKLSRFTSNINALDIYFKSEGQGGTATTTIGMRVGVPGPDVFAEEKGENWIGMLKSVTDKNIRQLQKDK</sequence>
<dbReference type="EMBL" id="FZOK01000018">
    <property type="protein sequence ID" value="SNS71184.1"/>
    <property type="molecule type" value="Genomic_DNA"/>
</dbReference>
<protein>
    <submittedName>
        <fullName evidence="1">SSU ribosomal protein S30P /sigma 54 modulation protein</fullName>
    </submittedName>
</protein>
<keyword evidence="2" id="KW-1185">Reference proteome</keyword>
<evidence type="ECO:0000313" key="2">
    <source>
        <dbReference type="Proteomes" id="UP000198480"/>
    </source>
</evidence>
<organism evidence="1 2">
    <name type="scientific">Belliella buryatensis</name>
    <dbReference type="NCBI Taxonomy" id="1500549"/>
    <lineage>
        <taxon>Bacteria</taxon>
        <taxon>Pseudomonadati</taxon>
        <taxon>Bacteroidota</taxon>
        <taxon>Cytophagia</taxon>
        <taxon>Cytophagales</taxon>
        <taxon>Cyclobacteriaceae</taxon>
        <taxon>Belliella</taxon>
    </lineage>
</organism>
<dbReference type="RefSeq" id="WP_089242372.1">
    <property type="nucleotide sequence ID" value="NZ_FZOK01000018.1"/>
</dbReference>
<dbReference type="InterPro" id="IPR036567">
    <property type="entry name" value="RHF-like"/>
</dbReference>
<name>A0A239GSY6_9BACT</name>
<reference evidence="2" key="1">
    <citation type="submission" date="2017-06" db="EMBL/GenBank/DDBJ databases">
        <authorList>
            <person name="Varghese N."/>
            <person name="Submissions S."/>
        </authorList>
    </citation>
    <scope>NUCLEOTIDE SEQUENCE [LARGE SCALE GENOMIC DNA]</scope>
    <source>
        <strain evidence="2">5C</strain>
    </source>
</reference>
<accession>A0A239GSY6</accession>
<dbReference type="AlphaFoldDB" id="A0A239GSY6"/>
<dbReference type="SUPFAM" id="SSF69754">
    <property type="entry name" value="Ribosome binding protein Y (YfiA homologue)"/>
    <property type="match status" value="1"/>
</dbReference>
<dbReference type="Gene3D" id="3.30.160.100">
    <property type="entry name" value="Ribosome hibernation promotion factor-like"/>
    <property type="match status" value="1"/>
</dbReference>
<gene>
    <name evidence="1" type="ORF">SAMN06295967_11826</name>
</gene>
<keyword evidence="1" id="KW-0687">Ribonucleoprotein</keyword>
<dbReference type="OrthoDB" id="954728at2"/>
<proteinExistence type="predicted"/>
<dbReference type="InterPro" id="IPR003489">
    <property type="entry name" value="RHF/RaiA"/>
</dbReference>
<keyword evidence="1" id="KW-0689">Ribosomal protein</keyword>
<dbReference type="Proteomes" id="UP000198480">
    <property type="component" value="Unassembled WGS sequence"/>
</dbReference>
<evidence type="ECO:0000313" key="1">
    <source>
        <dbReference type="EMBL" id="SNS71184.1"/>
    </source>
</evidence>